<sequence>MNMILESLKDKLGILLKSDPATILKGNMLNDIIDTARAIKPKYD</sequence>
<feature type="non-terminal residue" evidence="1">
    <location>
        <position position="44"/>
    </location>
</feature>
<gene>
    <name evidence="1" type="ORF">S01H1_68384</name>
</gene>
<accession>X0WL49</accession>
<proteinExistence type="predicted"/>
<protein>
    <submittedName>
        <fullName evidence="1">Uncharacterized protein</fullName>
    </submittedName>
</protein>
<reference evidence="1" key="1">
    <citation type="journal article" date="2014" name="Front. Microbiol.">
        <title>High frequency of phylogenetically diverse reductive dehalogenase-homologous genes in deep subseafloor sedimentary metagenomes.</title>
        <authorList>
            <person name="Kawai M."/>
            <person name="Futagami T."/>
            <person name="Toyoda A."/>
            <person name="Takaki Y."/>
            <person name="Nishi S."/>
            <person name="Hori S."/>
            <person name="Arai W."/>
            <person name="Tsubouchi T."/>
            <person name="Morono Y."/>
            <person name="Uchiyama I."/>
            <person name="Ito T."/>
            <person name="Fujiyama A."/>
            <person name="Inagaki F."/>
            <person name="Takami H."/>
        </authorList>
    </citation>
    <scope>NUCLEOTIDE SEQUENCE</scope>
    <source>
        <strain evidence="1">Expedition CK06-06</strain>
    </source>
</reference>
<comment type="caution">
    <text evidence="1">The sequence shown here is derived from an EMBL/GenBank/DDBJ whole genome shotgun (WGS) entry which is preliminary data.</text>
</comment>
<dbReference type="AlphaFoldDB" id="X0WL49"/>
<dbReference type="EMBL" id="BARS01045350">
    <property type="protein sequence ID" value="GAG31699.1"/>
    <property type="molecule type" value="Genomic_DNA"/>
</dbReference>
<organism evidence="1">
    <name type="scientific">marine sediment metagenome</name>
    <dbReference type="NCBI Taxonomy" id="412755"/>
    <lineage>
        <taxon>unclassified sequences</taxon>
        <taxon>metagenomes</taxon>
        <taxon>ecological metagenomes</taxon>
    </lineage>
</organism>
<evidence type="ECO:0000313" key="1">
    <source>
        <dbReference type="EMBL" id="GAG31699.1"/>
    </source>
</evidence>
<name>X0WL49_9ZZZZ</name>